<dbReference type="HOGENOM" id="CLU_3200998_0_0_6"/>
<dbReference type="KEGG" id="kpn:KPN_01686"/>
<gene>
    <name evidence="2" type="ORF">KPN_01686</name>
</gene>
<evidence type="ECO:0000313" key="3">
    <source>
        <dbReference type="Proteomes" id="UP000000265"/>
    </source>
</evidence>
<protein>
    <submittedName>
        <fullName evidence="2">Uncharacterized protein</fullName>
    </submittedName>
</protein>
<reference evidence="2 3" key="2">
    <citation type="submission" date="2006-09" db="EMBL/GenBank/DDBJ databases">
        <authorList>
            <consortium name="The Klebsiella pneumonia Genome Sequencing Project"/>
            <person name="McClelland M."/>
            <person name="Sanderson E.K."/>
            <person name="Spieth J."/>
            <person name="Clifton W.S."/>
            <person name="Latreille P."/>
            <person name="Sabo A."/>
            <person name="Pepin K."/>
            <person name="Bhonagiri V."/>
            <person name="Porwollik S."/>
            <person name="Ali J."/>
            <person name="Wilson R.K."/>
        </authorList>
    </citation>
    <scope>NUCLEOTIDE SEQUENCE [LARGE SCALE GENOMIC DNA]</scope>
    <source>
        <strain evidence="3">ATCC 700721 / MGH 78578</strain>
    </source>
</reference>
<evidence type="ECO:0000313" key="2">
    <source>
        <dbReference type="EMBL" id="ABR77117.1"/>
    </source>
</evidence>
<dbReference type="AlphaFoldDB" id="A6T946"/>
<evidence type="ECO:0000256" key="1">
    <source>
        <dbReference type="SAM" id="Phobius"/>
    </source>
</evidence>
<dbReference type="EMBL" id="CP000647">
    <property type="protein sequence ID" value="ABR77117.1"/>
    <property type="molecule type" value="Genomic_DNA"/>
</dbReference>
<name>A6T946_KLEP7</name>
<keyword evidence="1" id="KW-1133">Transmembrane helix</keyword>
<keyword evidence="1" id="KW-0472">Membrane</keyword>
<organism evidence="2 3">
    <name type="scientific">Klebsiella pneumoniae subsp. pneumoniae (strain ATCC 700721 / MGH 78578)</name>
    <dbReference type="NCBI Taxonomy" id="272620"/>
    <lineage>
        <taxon>Bacteria</taxon>
        <taxon>Pseudomonadati</taxon>
        <taxon>Pseudomonadota</taxon>
        <taxon>Gammaproteobacteria</taxon>
        <taxon>Enterobacterales</taxon>
        <taxon>Enterobacteriaceae</taxon>
        <taxon>Klebsiella/Raoultella group</taxon>
        <taxon>Klebsiella</taxon>
        <taxon>Klebsiella pneumoniae complex</taxon>
    </lineage>
</organism>
<reference evidence="2 3" key="1">
    <citation type="journal article" date="2001" name="Nature">
        <title>Complete genome sequence of Salmonella enterica serovar Typhimurium LT2.</title>
        <authorList>
            <person name="McClelland M."/>
            <person name="Sanderson K.E."/>
            <person name="Spieth J."/>
            <person name="Clifton S.W."/>
            <person name="Latreille P."/>
            <person name="Courtney L."/>
            <person name="Porwollik S."/>
            <person name="Ali J."/>
            <person name="Dante M."/>
            <person name="Du F."/>
            <person name="Hou S."/>
            <person name="Layman D."/>
            <person name="Leonard S."/>
            <person name="Nguyen C."/>
            <person name="Scott K."/>
            <person name="Holmes A."/>
            <person name="Grewal N."/>
            <person name="Mulvaney E."/>
            <person name="Ryan E."/>
            <person name="Sun H."/>
            <person name="Florea L."/>
            <person name="Miller W."/>
            <person name="Stoneking T."/>
            <person name="Nhan M."/>
            <person name="Waterston R."/>
            <person name="Wilson R.K."/>
        </authorList>
    </citation>
    <scope>NUCLEOTIDE SEQUENCE [LARGE SCALE GENOMIC DNA]</scope>
    <source>
        <strain evidence="3">ATCC 700721 / MGH 78578</strain>
    </source>
</reference>
<accession>A6T946</accession>
<dbReference type="PaxDb" id="272620-KPN_01686"/>
<dbReference type="EnsemblBacteria" id="ABR77117">
    <property type="protein sequence ID" value="ABR77117"/>
    <property type="gene ID" value="KPN_01686"/>
</dbReference>
<proteinExistence type="predicted"/>
<sequence length="45" mass="4850">MAPSPSTATFGNVLILSVLIRVLIKADLYYRISGTDVSSNNGHEK</sequence>
<dbReference type="Proteomes" id="UP000000265">
    <property type="component" value="Chromosome"/>
</dbReference>
<feature type="transmembrane region" description="Helical" evidence="1">
    <location>
        <begin position="6"/>
        <end position="24"/>
    </location>
</feature>
<keyword evidence="1" id="KW-0812">Transmembrane</keyword>